<dbReference type="HOGENOM" id="CLU_077905_0_1_5"/>
<proteinExistence type="inferred from homology"/>
<feature type="transmembrane region" description="Helical" evidence="6">
    <location>
        <begin position="116"/>
        <end position="134"/>
    </location>
</feature>
<feature type="transmembrane region" description="Helical" evidence="6">
    <location>
        <begin position="254"/>
        <end position="271"/>
    </location>
</feature>
<evidence type="ECO:0000256" key="4">
    <source>
        <dbReference type="ARBA" id="ARBA00022989"/>
    </source>
</evidence>
<evidence type="ECO:0000256" key="1">
    <source>
        <dbReference type="ARBA" id="ARBA00004141"/>
    </source>
</evidence>
<dbReference type="EMBL" id="CP000389">
    <property type="protein sequence ID" value="ABG61257.1"/>
    <property type="molecule type" value="Genomic_DNA"/>
</dbReference>
<dbReference type="PANTHER" id="PTHR31632">
    <property type="entry name" value="IRON TRANSPORTER FTH1"/>
    <property type="match status" value="1"/>
</dbReference>
<dbReference type="GO" id="GO:0015093">
    <property type="term" value="F:ferrous iron transmembrane transporter activity"/>
    <property type="evidence" value="ECO:0007669"/>
    <property type="project" value="TreeGrafter"/>
</dbReference>
<accession>Q11MW2</accession>
<evidence type="ECO:0000256" key="2">
    <source>
        <dbReference type="ARBA" id="ARBA00008333"/>
    </source>
</evidence>
<evidence type="ECO:0000256" key="6">
    <source>
        <dbReference type="SAM" id="Phobius"/>
    </source>
</evidence>
<geneLocation type="plasmid" evidence="7">
    <name>1</name>
</geneLocation>
<evidence type="ECO:0000256" key="5">
    <source>
        <dbReference type="ARBA" id="ARBA00023136"/>
    </source>
</evidence>
<dbReference type="KEGG" id="mes:Meso_4287"/>
<name>Q11MW2_CHESB</name>
<keyword evidence="5 6" id="KW-0472">Membrane</keyword>
<comment type="subcellular location">
    <subcellularLocation>
        <location evidence="1">Membrane</location>
        <topology evidence="1">Multi-pass membrane protein</topology>
    </subcellularLocation>
</comment>
<protein>
    <submittedName>
        <fullName evidence="7">Iron permease FTR1</fullName>
    </submittedName>
</protein>
<feature type="transmembrane region" description="Helical" evidence="6">
    <location>
        <begin position="154"/>
        <end position="176"/>
    </location>
</feature>
<keyword evidence="7" id="KW-0614">Plasmid</keyword>
<evidence type="ECO:0000256" key="3">
    <source>
        <dbReference type="ARBA" id="ARBA00022692"/>
    </source>
</evidence>
<feature type="transmembrane region" description="Helical" evidence="6">
    <location>
        <begin position="45"/>
        <end position="66"/>
    </location>
</feature>
<dbReference type="Pfam" id="PF03239">
    <property type="entry name" value="FTR1"/>
    <property type="match status" value="1"/>
</dbReference>
<evidence type="ECO:0000313" key="7">
    <source>
        <dbReference type="EMBL" id="ABG61257.1"/>
    </source>
</evidence>
<keyword evidence="4 6" id="KW-1133">Transmembrane helix</keyword>
<dbReference type="PANTHER" id="PTHR31632:SF2">
    <property type="entry name" value="PLASMA MEMBRANE IRON PERMEASE"/>
    <property type="match status" value="1"/>
</dbReference>
<dbReference type="InterPro" id="IPR004923">
    <property type="entry name" value="FTR1/Fip1/EfeU"/>
</dbReference>
<dbReference type="GO" id="GO:0033573">
    <property type="term" value="C:high-affinity iron permease complex"/>
    <property type="evidence" value="ECO:0007669"/>
    <property type="project" value="InterPro"/>
</dbReference>
<comment type="similarity">
    <text evidence="2">Belongs to the oxidase-dependent Fe transporter (OFeT) (TC 9.A.10.1) family.</text>
</comment>
<feature type="transmembrane region" description="Helical" evidence="6">
    <location>
        <begin position="78"/>
        <end position="96"/>
    </location>
</feature>
<sequence>MTGLHGQVAFVIWRESMEALLVVGILHAWLTHHAEAKAIATGRRFLWGGVVAGLAAALILAVVILSFASLLEGDREDYFQIAMAGFAALLILQMVAWMRHHGSGLKRDLERGAQHAVTGADWWSLFLLAMIAVAREGSETVVFLYGILASVGETALAGNVAAAATGFALAGSAYWLLQVGARRFPWSVFFRVTEILLLALAASLVMTALDRAIGLDLVSPLGGPLWDTSWLLDDSGPLGGFVASVTGYRSRPDLMSALVYASFWIVAVALLRMRLPHVSPRPS</sequence>
<gene>
    <name evidence="7" type="ordered locus">Meso_4287</name>
</gene>
<keyword evidence="3 6" id="KW-0812">Transmembrane</keyword>
<organism evidence="7">
    <name type="scientific">Chelativorans sp. (strain BNC1)</name>
    <dbReference type="NCBI Taxonomy" id="266779"/>
    <lineage>
        <taxon>Bacteria</taxon>
        <taxon>Pseudomonadati</taxon>
        <taxon>Pseudomonadota</taxon>
        <taxon>Alphaproteobacteria</taxon>
        <taxon>Hyphomicrobiales</taxon>
        <taxon>Phyllobacteriaceae</taxon>
        <taxon>Chelativorans</taxon>
    </lineage>
</organism>
<dbReference type="AlphaFoldDB" id="Q11MW2"/>
<feature type="transmembrane region" description="Helical" evidence="6">
    <location>
        <begin position="188"/>
        <end position="209"/>
    </location>
</feature>
<dbReference type="OrthoDB" id="7260758at2"/>
<reference evidence="7" key="1">
    <citation type="submission" date="2006-06" db="EMBL/GenBank/DDBJ databases">
        <title>Complete sequence of Plasmid 1 of Chelativorans sp. BNC1.</title>
        <authorList>
            <consortium name="US DOE Joint Genome Institute"/>
            <person name="Copeland A."/>
            <person name="Lucas S."/>
            <person name="Lapidus A."/>
            <person name="Barry K."/>
            <person name="Detter J.C."/>
            <person name="Glavina del Rio T."/>
            <person name="Hammon N."/>
            <person name="Israni S."/>
            <person name="Dalin E."/>
            <person name="Tice H."/>
            <person name="Pitluck S."/>
            <person name="Chertkov O."/>
            <person name="Brettin T."/>
            <person name="Bruce D."/>
            <person name="Han C."/>
            <person name="Tapia R."/>
            <person name="Gilna P."/>
            <person name="Schmutz J."/>
            <person name="Larimer F."/>
            <person name="Land M."/>
            <person name="Hauser L."/>
            <person name="Kyrpides N."/>
            <person name="Mikhailova N."/>
            <person name="Richardson P."/>
        </authorList>
    </citation>
    <scope>NUCLEOTIDE SEQUENCE</scope>
    <source>
        <strain evidence="7">BNC1</strain>
        <plasmid evidence="7">1</plasmid>
    </source>
</reference>